<evidence type="ECO:0000256" key="8">
    <source>
        <dbReference type="ARBA" id="ARBA00023125"/>
    </source>
</evidence>
<dbReference type="Pfam" id="PF02865">
    <property type="entry name" value="STAT_int"/>
    <property type="match status" value="1"/>
</dbReference>
<keyword evidence="11 13" id="KW-0539">Nucleus</keyword>
<keyword evidence="10 13" id="KW-0804">Transcription</keyword>
<evidence type="ECO:0000256" key="12">
    <source>
        <dbReference type="PROSITE-ProRule" id="PRU00191"/>
    </source>
</evidence>
<organism evidence="15 16">
    <name type="scientific">Lymnaea stagnalis</name>
    <name type="common">Great pond snail</name>
    <name type="synonym">Helix stagnalis</name>
    <dbReference type="NCBI Taxonomy" id="6523"/>
    <lineage>
        <taxon>Eukaryota</taxon>
        <taxon>Metazoa</taxon>
        <taxon>Spiralia</taxon>
        <taxon>Lophotrochozoa</taxon>
        <taxon>Mollusca</taxon>
        <taxon>Gastropoda</taxon>
        <taxon>Heterobranchia</taxon>
        <taxon>Euthyneura</taxon>
        <taxon>Panpulmonata</taxon>
        <taxon>Hygrophila</taxon>
        <taxon>Lymnaeoidea</taxon>
        <taxon>Lymnaeidae</taxon>
        <taxon>Lymnaea</taxon>
    </lineage>
</organism>
<evidence type="ECO:0000256" key="9">
    <source>
        <dbReference type="ARBA" id="ARBA00023159"/>
    </source>
</evidence>
<dbReference type="InterPro" id="IPR013801">
    <property type="entry name" value="STAT_TF_DNA-bd"/>
</dbReference>
<dbReference type="Pfam" id="PF00017">
    <property type="entry name" value="SH2"/>
    <property type="match status" value="1"/>
</dbReference>
<dbReference type="Gene3D" id="1.20.1050.20">
    <property type="entry name" value="STAT transcription factor, all-alpha domain"/>
    <property type="match status" value="1"/>
</dbReference>
<evidence type="ECO:0000256" key="6">
    <source>
        <dbReference type="ARBA" id="ARBA00022999"/>
    </source>
</evidence>
<dbReference type="SUPFAM" id="SSF55550">
    <property type="entry name" value="SH2 domain"/>
    <property type="match status" value="1"/>
</dbReference>
<comment type="subcellular location">
    <subcellularLocation>
        <location evidence="2 13">Cytoplasm</location>
    </subcellularLocation>
    <subcellularLocation>
        <location evidence="1 13">Nucleus</location>
    </subcellularLocation>
</comment>
<dbReference type="AlphaFoldDB" id="A0AAV2GY95"/>
<keyword evidence="8 13" id="KW-0238">DNA-binding</keyword>
<dbReference type="InterPro" id="IPR035858">
    <property type="entry name" value="STAT5a/5b_DBD"/>
</dbReference>
<dbReference type="GO" id="GO:0000977">
    <property type="term" value="F:RNA polymerase II transcription regulatory region sequence-specific DNA binding"/>
    <property type="evidence" value="ECO:0007669"/>
    <property type="project" value="UniProtKB-ARBA"/>
</dbReference>
<dbReference type="InterPro" id="IPR013800">
    <property type="entry name" value="STAT_TF_alpha"/>
</dbReference>
<evidence type="ECO:0000256" key="10">
    <source>
        <dbReference type="ARBA" id="ARBA00023163"/>
    </source>
</evidence>
<dbReference type="InterPro" id="IPR001217">
    <property type="entry name" value="STAT"/>
</dbReference>
<keyword evidence="6 12" id="KW-0727">SH2 domain</keyword>
<sequence>MATPMMNGDCDTKAQILPIINNNRPFDPNMSQWAKVQQSPTIFRQMQAYYPPHFPMEVRYFLCQWIEDQNWDLIDETDPHNAKLAEAVLAQMLELLRQKAAELTSQEFFIIRMKLEESLNKLDCVVKGNPLEMIQVIKQCLATERKIIEQTEQQSLQQQQLNRDFSGGDQQGIINQKILSEIESLSRRTKLTELDCRNLQHQQESFIIRFSDSQKVTGQIHQLQQLPPSDDRAQKEQLFRNQKEQIDNQLAQMAQHLLLNRLELSSKYEQTIGSLQELQKEILDNELISWKRRQQLAGNGLVMDNTSIETLQSWCESLADLIWQNRQQIKKCTQLQSQLPIKYPEGQEDILPKLNDTITGLLSSLVTSTFIVEHQPPQVLKKDARFGAVVRLLVGGKLNVHMNPPQVKATIISENQAKDLLRNDVKAKNDTSGDILNNTGTMEYQPNNGQLSISFRNMQLKKIKRADKKGSEAVTEEKFCILFQSEFSVGGNELVFQVWTLSLPVVVTVHGNQECNATATVLWDNAFAEPGRVPFSVPDQVEWSQLADQLNMKFMSHTGKGLSETNLQYIASKLFGNKDPGSSTVSWSQFNKDTLSGRSFTFWEWFYAIQKLTKEHLKDLWTDEAIIGFVSKNQAQDWLSSKTMGTFLLRFSDSEIGGITIAWTGERAEVWNLAPFTSKDFVIRGLADRIKDLNNLLYLYPNKPKDSVFSKYCTCAVENVNNDGYIRPHLKTTIPEQFNATGDMDLRQPFSPDCGGDNNMIQNMEELPMTPMGNMAQGLAEMDLNQLTDFMPDEMTQIQEIDVQQLLDNSYLTN</sequence>
<dbReference type="InterPro" id="IPR015988">
    <property type="entry name" value="STAT_TF_CC"/>
</dbReference>
<name>A0AAV2GY95_LYMST</name>
<dbReference type="SUPFAM" id="SSF47655">
    <property type="entry name" value="STAT"/>
    <property type="match status" value="1"/>
</dbReference>
<dbReference type="InterPro" id="IPR048988">
    <property type="entry name" value="STAT_linker"/>
</dbReference>
<dbReference type="CDD" id="cd09919">
    <property type="entry name" value="SH2_STAT_family"/>
    <property type="match status" value="1"/>
</dbReference>
<gene>
    <name evidence="15" type="ORF">GSLYS_00000233001</name>
</gene>
<evidence type="ECO:0000256" key="13">
    <source>
        <dbReference type="RuleBase" id="RU046415"/>
    </source>
</evidence>
<evidence type="ECO:0000259" key="14">
    <source>
        <dbReference type="PROSITE" id="PS50001"/>
    </source>
</evidence>
<dbReference type="SMART" id="SM00964">
    <property type="entry name" value="STAT_int"/>
    <property type="match status" value="1"/>
</dbReference>
<dbReference type="EMBL" id="CAXITT010000002">
    <property type="protein sequence ID" value="CAL1526056.1"/>
    <property type="molecule type" value="Genomic_DNA"/>
</dbReference>
<dbReference type="Pfam" id="PF21354">
    <property type="entry name" value="STAT_linker"/>
    <property type="match status" value="1"/>
</dbReference>
<evidence type="ECO:0000256" key="11">
    <source>
        <dbReference type="ARBA" id="ARBA00023242"/>
    </source>
</evidence>
<evidence type="ECO:0000256" key="1">
    <source>
        <dbReference type="ARBA" id="ARBA00004123"/>
    </source>
</evidence>
<dbReference type="Gene3D" id="1.10.532.10">
    <property type="entry name" value="STAT transcription factor, N-terminal domain"/>
    <property type="match status" value="1"/>
</dbReference>
<keyword evidence="5 13" id="KW-0597">Phosphoprotein</keyword>
<evidence type="ECO:0000256" key="3">
    <source>
        <dbReference type="ARBA" id="ARBA00005586"/>
    </source>
</evidence>
<protein>
    <recommendedName>
        <fullName evidence="13">Signal transducer and activator of transcription</fullName>
    </recommendedName>
</protein>
<dbReference type="InterPro" id="IPR036535">
    <property type="entry name" value="STAT_N_sf"/>
</dbReference>
<dbReference type="InterPro" id="IPR046994">
    <property type="entry name" value="STAT5_CC"/>
</dbReference>
<keyword evidence="7 13" id="KW-0805">Transcription regulation</keyword>
<dbReference type="Pfam" id="PF02864">
    <property type="entry name" value="STAT_bind"/>
    <property type="match status" value="1"/>
</dbReference>
<dbReference type="PROSITE" id="PS50001">
    <property type="entry name" value="SH2"/>
    <property type="match status" value="1"/>
</dbReference>
<comment type="similarity">
    <text evidence="3 13">Belongs to the transcription factor STAT family.</text>
</comment>
<dbReference type="Gene3D" id="1.10.238.10">
    <property type="entry name" value="EF-hand"/>
    <property type="match status" value="1"/>
</dbReference>
<dbReference type="SUPFAM" id="SSF48092">
    <property type="entry name" value="Transcription factor STAT-4 N-domain"/>
    <property type="match status" value="1"/>
</dbReference>
<proteinExistence type="inferred from homology"/>
<dbReference type="SUPFAM" id="SSF49417">
    <property type="entry name" value="p53-like transcription factors"/>
    <property type="match status" value="1"/>
</dbReference>
<accession>A0AAV2GY95</accession>
<dbReference type="Proteomes" id="UP001497497">
    <property type="component" value="Unassembled WGS sequence"/>
</dbReference>
<dbReference type="GO" id="GO:0005634">
    <property type="term" value="C:nucleus"/>
    <property type="evidence" value="ECO:0007669"/>
    <property type="project" value="UniProtKB-SubCell"/>
</dbReference>
<dbReference type="Gene3D" id="3.30.505.10">
    <property type="entry name" value="SH2 domain"/>
    <property type="match status" value="1"/>
</dbReference>
<dbReference type="InterPro" id="IPR012345">
    <property type="entry name" value="STAT_TF_DNA-bd_N"/>
</dbReference>
<evidence type="ECO:0000256" key="5">
    <source>
        <dbReference type="ARBA" id="ARBA00022553"/>
    </source>
</evidence>
<dbReference type="Gene3D" id="2.60.40.630">
    <property type="entry name" value="STAT transcription factor, DNA-binding domain"/>
    <property type="match status" value="1"/>
</dbReference>
<dbReference type="Pfam" id="PF01017">
    <property type="entry name" value="STAT_alpha"/>
    <property type="match status" value="1"/>
</dbReference>
<dbReference type="GO" id="GO:0001228">
    <property type="term" value="F:DNA-binding transcription activator activity, RNA polymerase II-specific"/>
    <property type="evidence" value="ECO:0007669"/>
    <property type="project" value="UniProtKB-ARBA"/>
</dbReference>
<evidence type="ECO:0000313" key="15">
    <source>
        <dbReference type="EMBL" id="CAL1526056.1"/>
    </source>
</evidence>
<dbReference type="InterPro" id="IPR036860">
    <property type="entry name" value="SH2_dom_sf"/>
</dbReference>
<evidence type="ECO:0000256" key="4">
    <source>
        <dbReference type="ARBA" id="ARBA00022490"/>
    </source>
</evidence>
<evidence type="ECO:0000256" key="7">
    <source>
        <dbReference type="ARBA" id="ARBA00023015"/>
    </source>
</evidence>
<dbReference type="FunFam" id="2.60.40.630:FF:000003">
    <property type="entry name" value="Signal transducer and transcription activator 6"/>
    <property type="match status" value="1"/>
</dbReference>
<dbReference type="CDD" id="cd16849">
    <property type="entry name" value="STAT5_DBD"/>
    <property type="match status" value="1"/>
</dbReference>
<dbReference type="InterPro" id="IPR013799">
    <property type="entry name" value="STAT_TF_prot_interaction"/>
</dbReference>
<dbReference type="GO" id="GO:0007166">
    <property type="term" value="P:cell surface receptor signaling pathway"/>
    <property type="evidence" value="ECO:0007669"/>
    <property type="project" value="UniProtKB-ARBA"/>
</dbReference>
<evidence type="ECO:0000256" key="2">
    <source>
        <dbReference type="ARBA" id="ARBA00004496"/>
    </source>
</evidence>
<dbReference type="CDD" id="cd16855">
    <property type="entry name" value="STAT5_CCD"/>
    <property type="match status" value="1"/>
</dbReference>
<dbReference type="FunFam" id="1.10.238.10:FF:000029">
    <property type="entry name" value="Signal transducer and transcription activator 6"/>
    <property type="match status" value="1"/>
</dbReference>
<keyword evidence="9 13" id="KW-0010">Activator</keyword>
<evidence type="ECO:0000313" key="16">
    <source>
        <dbReference type="Proteomes" id="UP001497497"/>
    </source>
</evidence>
<comment type="caution">
    <text evidence="15">The sequence shown here is derived from an EMBL/GenBank/DDBJ whole genome shotgun (WGS) entry which is preliminary data.</text>
</comment>
<dbReference type="InterPro" id="IPR008967">
    <property type="entry name" value="p53-like_TF_DNA-bd_sf"/>
</dbReference>
<dbReference type="PANTHER" id="PTHR11801">
    <property type="entry name" value="SIGNAL TRANSDUCER AND ACTIVATOR OF TRANSCRIPTION"/>
    <property type="match status" value="1"/>
</dbReference>
<feature type="domain" description="SH2" evidence="14">
    <location>
        <begin position="621"/>
        <end position="710"/>
    </location>
</feature>
<dbReference type="GO" id="GO:0005829">
    <property type="term" value="C:cytosol"/>
    <property type="evidence" value="ECO:0007669"/>
    <property type="project" value="UniProtKB-ARBA"/>
</dbReference>
<keyword evidence="16" id="KW-1185">Reference proteome</keyword>
<dbReference type="InterPro" id="IPR000980">
    <property type="entry name" value="SH2"/>
</dbReference>
<reference evidence="15 16" key="1">
    <citation type="submission" date="2024-04" db="EMBL/GenBank/DDBJ databases">
        <authorList>
            <consortium name="Genoscope - CEA"/>
            <person name="William W."/>
        </authorList>
    </citation>
    <scope>NUCLEOTIDE SEQUENCE [LARGE SCALE GENOMIC DNA]</scope>
</reference>
<dbReference type="FunFam" id="3.30.505.10:FF:000057">
    <property type="entry name" value="Signal transducer and activator of transcription"/>
    <property type="match status" value="1"/>
</dbReference>
<keyword evidence="4 13" id="KW-0963">Cytoplasm</keyword>